<organism evidence="1 2">
    <name type="scientific">Bacteroides ovatus</name>
    <dbReference type="NCBI Taxonomy" id="28116"/>
    <lineage>
        <taxon>Bacteria</taxon>
        <taxon>Pseudomonadati</taxon>
        <taxon>Bacteroidota</taxon>
        <taxon>Bacteroidia</taxon>
        <taxon>Bacteroidales</taxon>
        <taxon>Bacteroidaceae</taxon>
        <taxon>Bacteroides</taxon>
    </lineage>
</organism>
<evidence type="ECO:0000313" key="1">
    <source>
        <dbReference type="EMBL" id="KAA3952985.1"/>
    </source>
</evidence>
<evidence type="ECO:0000313" key="2">
    <source>
        <dbReference type="Proteomes" id="UP000323717"/>
    </source>
</evidence>
<gene>
    <name evidence="1" type="ORF">F3D71_07460</name>
</gene>
<name>A0A5M5C621_BACOV</name>
<comment type="caution">
    <text evidence="1">The sequence shown here is derived from an EMBL/GenBank/DDBJ whole genome shotgun (WGS) entry which is preliminary data.</text>
</comment>
<sequence length="81" mass="9060">MKAYQAKDRINIPHLLIHACQSKGKQSQYTLLPKSIVGKLLNTKKKRSFDDILEESFNGIIKKNNSEGQITAVSTTLSTVQ</sequence>
<proteinExistence type="predicted"/>
<accession>A0A5M5C621</accession>
<dbReference type="Proteomes" id="UP000323717">
    <property type="component" value="Unassembled WGS sequence"/>
</dbReference>
<dbReference type="EMBL" id="VWLE01000071">
    <property type="protein sequence ID" value="KAA3952985.1"/>
    <property type="molecule type" value="Genomic_DNA"/>
</dbReference>
<reference evidence="1 2" key="1">
    <citation type="journal article" date="2019" name="Nat. Med.">
        <title>A library of human gut bacterial isolates paired with longitudinal multiomics data enables mechanistic microbiome research.</title>
        <authorList>
            <person name="Poyet M."/>
            <person name="Groussin M."/>
            <person name="Gibbons S.M."/>
            <person name="Avila-Pacheco J."/>
            <person name="Jiang X."/>
            <person name="Kearney S.M."/>
            <person name="Perrotta A.R."/>
            <person name="Berdy B."/>
            <person name="Zhao S."/>
            <person name="Lieberman T.D."/>
            <person name="Swanson P.K."/>
            <person name="Smith M."/>
            <person name="Roesemann S."/>
            <person name="Alexander J.E."/>
            <person name="Rich S.A."/>
            <person name="Livny J."/>
            <person name="Vlamakis H."/>
            <person name="Clish C."/>
            <person name="Bullock K."/>
            <person name="Deik A."/>
            <person name="Scott J."/>
            <person name="Pierce K.A."/>
            <person name="Xavier R.J."/>
            <person name="Alm E.J."/>
        </authorList>
    </citation>
    <scope>NUCLEOTIDE SEQUENCE [LARGE SCALE GENOMIC DNA]</scope>
    <source>
        <strain evidence="1 2">BIOML-A163</strain>
    </source>
</reference>
<protein>
    <submittedName>
        <fullName evidence="1">Uncharacterized protein</fullName>
    </submittedName>
</protein>
<dbReference type="AlphaFoldDB" id="A0A5M5C621"/>
<dbReference type="RefSeq" id="WP_008776559.1">
    <property type="nucleotide sequence ID" value="NZ_JADNAE010000006.1"/>
</dbReference>